<evidence type="ECO:0000313" key="2">
    <source>
        <dbReference type="EMBL" id="KAG0459998.1"/>
    </source>
</evidence>
<evidence type="ECO:0000313" key="3">
    <source>
        <dbReference type="Proteomes" id="UP000639772"/>
    </source>
</evidence>
<gene>
    <name evidence="2" type="ORF">HPP92_023126</name>
</gene>
<dbReference type="Proteomes" id="UP000639772">
    <property type="component" value="Chromosome 12"/>
</dbReference>
<name>A0A835UG24_VANPL</name>
<evidence type="ECO:0000256" key="1">
    <source>
        <dbReference type="SAM" id="MobiDB-lite"/>
    </source>
</evidence>
<dbReference type="EMBL" id="JADCNM010000012">
    <property type="protein sequence ID" value="KAG0459998.1"/>
    <property type="molecule type" value="Genomic_DNA"/>
</dbReference>
<organism evidence="2 3">
    <name type="scientific">Vanilla planifolia</name>
    <name type="common">Vanilla</name>
    <dbReference type="NCBI Taxonomy" id="51239"/>
    <lineage>
        <taxon>Eukaryota</taxon>
        <taxon>Viridiplantae</taxon>
        <taxon>Streptophyta</taxon>
        <taxon>Embryophyta</taxon>
        <taxon>Tracheophyta</taxon>
        <taxon>Spermatophyta</taxon>
        <taxon>Magnoliopsida</taxon>
        <taxon>Liliopsida</taxon>
        <taxon>Asparagales</taxon>
        <taxon>Orchidaceae</taxon>
        <taxon>Vanilloideae</taxon>
        <taxon>Vanilleae</taxon>
        <taxon>Vanilla</taxon>
    </lineage>
</organism>
<protein>
    <submittedName>
        <fullName evidence="2">Uncharacterized protein</fullName>
    </submittedName>
</protein>
<reference evidence="2 3" key="1">
    <citation type="journal article" date="2020" name="Nat. Food">
        <title>A phased Vanilla planifolia genome enables genetic improvement of flavour and production.</title>
        <authorList>
            <person name="Hasing T."/>
            <person name="Tang H."/>
            <person name="Brym M."/>
            <person name="Khazi F."/>
            <person name="Huang T."/>
            <person name="Chambers A.H."/>
        </authorList>
    </citation>
    <scope>NUCLEOTIDE SEQUENCE [LARGE SCALE GENOMIC DNA]</scope>
    <source>
        <tissue evidence="2">Leaf</tissue>
    </source>
</reference>
<proteinExistence type="predicted"/>
<dbReference type="AlphaFoldDB" id="A0A835UG24"/>
<feature type="region of interest" description="Disordered" evidence="1">
    <location>
        <begin position="1"/>
        <end position="49"/>
    </location>
</feature>
<comment type="caution">
    <text evidence="2">The sequence shown here is derived from an EMBL/GenBank/DDBJ whole genome shotgun (WGS) entry which is preliminary data.</text>
</comment>
<accession>A0A835UG24</accession>
<sequence>MIRRPPALFLPRPSPAPRQPRPRGSHRRKKVDLSSTQLRRGGKHNRALRLGCSGPEVVDGGRGWRLEEHVFGMRAHDVASGDCVAYLLHVAAGVDYADDVQGAAGEDARDAAPDRLLHGAFFMRQ</sequence>
<feature type="compositionally biased region" description="Basic residues" evidence="1">
    <location>
        <begin position="20"/>
        <end position="30"/>
    </location>
</feature>